<gene>
    <name evidence="1" type="ORF">HYFRA_00013651</name>
</gene>
<protein>
    <submittedName>
        <fullName evidence="1">Uncharacterized protein</fullName>
    </submittedName>
</protein>
<dbReference type="Proteomes" id="UP000696280">
    <property type="component" value="Unassembled WGS sequence"/>
</dbReference>
<accession>A0A9N9LDC7</accession>
<keyword evidence="2" id="KW-1185">Reference proteome</keyword>
<dbReference type="OrthoDB" id="10521159at2759"/>
<name>A0A9N9LDC7_9HELO</name>
<comment type="caution">
    <text evidence="1">The sequence shown here is derived from an EMBL/GenBank/DDBJ whole genome shotgun (WGS) entry which is preliminary data.</text>
</comment>
<proteinExistence type="predicted"/>
<evidence type="ECO:0000313" key="1">
    <source>
        <dbReference type="EMBL" id="CAG8962413.1"/>
    </source>
</evidence>
<dbReference type="EMBL" id="CAJVRL010000130">
    <property type="protein sequence ID" value="CAG8962413.1"/>
    <property type="molecule type" value="Genomic_DNA"/>
</dbReference>
<evidence type="ECO:0000313" key="2">
    <source>
        <dbReference type="Proteomes" id="UP000696280"/>
    </source>
</evidence>
<organism evidence="1 2">
    <name type="scientific">Hymenoscyphus fraxineus</name>
    <dbReference type="NCBI Taxonomy" id="746836"/>
    <lineage>
        <taxon>Eukaryota</taxon>
        <taxon>Fungi</taxon>
        <taxon>Dikarya</taxon>
        <taxon>Ascomycota</taxon>
        <taxon>Pezizomycotina</taxon>
        <taxon>Leotiomycetes</taxon>
        <taxon>Helotiales</taxon>
        <taxon>Helotiaceae</taxon>
        <taxon>Hymenoscyphus</taxon>
    </lineage>
</organism>
<sequence length="95" mass="10574">MSPEAPENSEKDTNVLVTPKVVDSELDKTSNSNRVYKVQPTLQYVHPYWRMGPLLLLQWVCKHPQRLACETEHGLHTIPCSGVAKAPGGVNIPVK</sequence>
<reference evidence="1" key="1">
    <citation type="submission" date="2021-07" db="EMBL/GenBank/DDBJ databases">
        <authorList>
            <person name="Durling M."/>
        </authorList>
    </citation>
    <scope>NUCLEOTIDE SEQUENCE</scope>
</reference>
<dbReference type="AlphaFoldDB" id="A0A9N9LDC7"/>